<evidence type="ECO:0000256" key="3">
    <source>
        <dbReference type="ARBA" id="ARBA00022679"/>
    </source>
</evidence>
<feature type="site" description="Involved in the stabilization of negative charge on the oxyanion by the formation of the oxyanion hole" evidence="6">
    <location>
        <position position="110"/>
    </location>
</feature>
<keyword evidence="6" id="KW-0028">Amino-acid biosynthesis</keyword>
<evidence type="ECO:0000256" key="5">
    <source>
        <dbReference type="ARBA" id="ARBA00023315"/>
    </source>
</evidence>
<dbReference type="SUPFAM" id="SSF56266">
    <property type="entry name" value="DmpA/ArgJ-like"/>
    <property type="match status" value="1"/>
</dbReference>
<feature type="binding site" evidence="6">
    <location>
        <position position="146"/>
    </location>
    <ligand>
        <name>substrate</name>
    </ligand>
</feature>
<dbReference type="EC" id="2.3.1.1" evidence="6"/>
<evidence type="ECO:0000313" key="8">
    <source>
        <dbReference type="Proteomes" id="UP001551675"/>
    </source>
</evidence>
<dbReference type="Pfam" id="PF01960">
    <property type="entry name" value="ArgJ"/>
    <property type="match status" value="1"/>
</dbReference>
<name>A0ABV3GPK6_MICGL</name>
<dbReference type="Gene3D" id="3.10.20.340">
    <property type="entry name" value="ArgJ beta chain, C-terminal domain"/>
    <property type="match status" value="1"/>
</dbReference>
<dbReference type="InterPro" id="IPR042195">
    <property type="entry name" value="ArgJ_beta_C"/>
</dbReference>
<feature type="binding site" evidence="6">
    <location>
        <position position="379"/>
    </location>
    <ligand>
        <name>substrate</name>
    </ligand>
</feature>
<comment type="catalytic activity">
    <reaction evidence="6">
        <text>L-glutamate + acetyl-CoA = N-acetyl-L-glutamate + CoA + H(+)</text>
        <dbReference type="Rhea" id="RHEA:24292"/>
        <dbReference type="ChEBI" id="CHEBI:15378"/>
        <dbReference type="ChEBI" id="CHEBI:29985"/>
        <dbReference type="ChEBI" id="CHEBI:44337"/>
        <dbReference type="ChEBI" id="CHEBI:57287"/>
        <dbReference type="ChEBI" id="CHEBI:57288"/>
        <dbReference type="EC" id="2.3.1.1"/>
    </reaction>
</comment>
<feature type="site" description="Involved in the stabilization of negative charge on the oxyanion by the formation of the oxyanion hole" evidence="6">
    <location>
        <position position="109"/>
    </location>
</feature>
<dbReference type="NCBIfam" id="NF003802">
    <property type="entry name" value="PRK05388.1"/>
    <property type="match status" value="1"/>
</dbReference>
<comment type="catalytic activity">
    <reaction evidence="6">
        <text>N(2)-acetyl-L-ornithine + L-glutamate = N-acetyl-L-glutamate + L-ornithine</text>
        <dbReference type="Rhea" id="RHEA:15349"/>
        <dbReference type="ChEBI" id="CHEBI:29985"/>
        <dbReference type="ChEBI" id="CHEBI:44337"/>
        <dbReference type="ChEBI" id="CHEBI:46911"/>
        <dbReference type="ChEBI" id="CHEBI:57805"/>
        <dbReference type="EC" id="2.3.1.35"/>
    </reaction>
</comment>
<dbReference type="PANTHER" id="PTHR23100">
    <property type="entry name" value="ARGININE BIOSYNTHESIS BIFUNCTIONAL PROTEIN ARGJ"/>
    <property type="match status" value="1"/>
</dbReference>
<comment type="pathway">
    <text evidence="6">Amino-acid biosynthesis; L-arginine biosynthesis; L-ornithine and N-acetyl-L-glutamate from L-glutamate and N(2)-acetyl-L-ornithine (cyclic): step 1/1.</text>
</comment>
<sequence>MSVTAPLGFRAAGVVAGIKASGARDLALVVNDGPSRAAAGVFTANRVKAAPVLWSAQVLAGGRVKAVILNSGGANACTGPLGFQDTHATAEKVAGALEDSAGEIAVCSTGLIGERLPMDALLGGVDTAVSQLSRDGGLAAADAIRTTDSVSKIAFRRGEGGYMVGGMAKGAGMLAPSLATMLCVITTDAEVTSEELDAVLRKATAVTFDRLDADGCMSTNDTVLLLASGASGVRPDLAEFEKVVTTVCADLTRQLLVDAEGASKAIAIEVVGAVGVEDAVTVGRAVARNNLLKCAIHGEDPNWGRVLSAVGTTDAVFDADRLNVAINGIWICRGGAVGDDRSKVDLRPRDVTITIDLSAGPHSATIHTTDLTAAYVHENSAYSS</sequence>
<evidence type="ECO:0000256" key="4">
    <source>
        <dbReference type="ARBA" id="ARBA00022813"/>
    </source>
</evidence>
<keyword evidence="5 6" id="KW-0012">Acyltransferase</keyword>
<keyword evidence="6" id="KW-0055">Arginine biosynthesis</keyword>
<dbReference type="EC" id="2.3.1.35" evidence="6"/>
<keyword evidence="6" id="KW-0963">Cytoplasm</keyword>
<comment type="subunit">
    <text evidence="2 6">Heterotetramer of two alpha and two beta chains.</text>
</comment>
<dbReference type="EMBL" id="JBFALK010000023">
    <property type="protein sequence ID" value="MEV0973575.1"/>
    <property type="molecule type" value="Genomic_DNA"/>
</dbReference>
<evidence type="ECO:0000313" key="7">
    <source>
        <dbReference type="EMBL" id="MEV0973575.1"/>
    </source>
</evidence>
<organism evidence="7 8">
    <name type="scientific">Microtetraspora glauca</name>
    <dbReference type="NCBI Taxonomy" id="1996"/>
    <lineage>
        <taxon>Bacteria</taxon>
        <taxon>Bacillati</taxon>
        <taxon>Actinomycetota</taxon>
        <taxon>Actinomycetes</taxon>
        <taxon>Streptosporangiales</taxon>
        <taxon>Streptosporangiaceae</taxon>
        <taxon>Microtetraspora</taxon>
    </lineage>
</organism>
<dbReference type="Gene3D" id="3.60.70.12">
    <property type="entry name" value="L-amino peptidase D-ALA esterase/amidase"/>
    <property type="match status" value="1"/>
</dbReference>
<dbReference type="InterPro" id="IPR002813">
    <property type="entry name" value="Arg_biosynth_ArgJ"/>
</dbReference>
<reference evidence="7 8" key="1">
    <citation type="submission" date="2024-06" db="EMBL/GenBank/DDBJ databases">
        <title>The Natural Products Discovery Center: Release of the First 8490 Sequenced Strains for Exploring Actinobacteria Biosynthetic Diversity.</title>
        <authorList>
            <person name="Kalkreuter E."/>
            <person name="Kautsar S.A."/>
            <person name="Yang D."/>
            <person name="Bader C.D."/>
            <person name="Teijaro C.N."/>
            <person name="Fluegel L."/>
            <person name="Davis C.M."/>
            <person name="Simpson J.R."/>
            <person name="Lauterbach L."/>
            <person name="Steele A.D."/>
            <person name="Gui C."/>
            <person name="Meng S."/>
            <person name="Li G."/>
            <person name="Viehrig K."/>
            <person name="Ye F."/>
            <person name="Su P."/>
            <person name="Kiefer A.F."/>
            <person name="Nichols A."/>
            <person name="Cepeda A.J."/>
            <person name="Yan W."/>
            <person name="Fan B."/>
            <person name="Jiang Y."/>
            <person name="Adhikari A."/>
            <person name="Zheng C.-J."/>
            <person name="Schuster L."/>
            <person name="Cowan T.M."/>
            <person name="Smanski M.J."/>
            <person name="Chevrette M.G."/>
            <person name="De Carvalho L.P.S."/>
            <person name="Shen B."/>
        </authorList>
    </citation>
    <scope>NUCLEOTIDE SEQUENCE [LARGE SCALE GENOMIC DNA]</scope>
    <source>
        <strain evidence="7 8">NPDC050100</strain>
    </source>
</reference>
<feature type="binding site" evidence="6">
    <location>
        <position position="180"/>
    </location>
    <ligand>
        <name>substrate</name>
    </ligand>
</feature>
<feature type="binding site" evidence="6">
    <location>
        <position position="384"/>
    </location>
    <ligand>
        <name>substrate</name>
    </ligand>
</feature>
<dbReference type="NCBIfam" id="TIGR00120">
    <property type="entry name" value="ArgJ"/>
    <property type="match status" value="1"/>
</dbReference>
<dbReference type="InterPro" id="IPR016117">
    <property type="entry name" value="ArgJ-like_dom_sf"/>
</dbReference>
<dbReference type="RefSeq" id="WP_358139333.1">
    <property type="nucleotide sequence ID" value="NZ_JBFALK010000023.1"/>
</dbReference>
<dbReference type="GO" id="GO:0004358">
    <property type="term" value="F:L-glutamate N-acetyltransferase activity, acting on acetyl-L-ornithine as donor"/>
    <property type="evidence" value="ECO:0007669"/>
    <property type="project" value="UniProtKB-EC"/>
</dbReference>
<dbReference type="PANTHER" id="PTHR23100:SF0">
    <property type="entry name" value="ARGININE BIOSYNTHESIS BIFUNCTIONAL PROTEIN ARGJ, MITOCHONDRIAL"/>
    <property type="match status" value="1"/>
</dbReference>
<gene>
    <name evidence="6 7" type="primary">argJ</name>
    <name evidence="7" type="ORF">AB0I59_33660</name>
</gene>
<dbReference type="Proteomes" id="UP001551675">
    <property type="component" value="Unassembled WGS sequence"/>
</dbReference>
<proteinExistence type="inferred from homology"/>
<evidence type="ECO:0000256" key="6">
    <source>
        <dbReference type="HAMAP-Rule" id="MF_01106"/>
    </source>
</evidence>
<comment type="function">
    <text evidence="6">Catalyzes two activities which are involved in the cyclic version of arginine biosynthesis: the synthesis of N-acetylglutamate from glutamate and acetyl-CoA as the acetyl donor, and of ornithine by transacetylation between N(2)-acetylornithine and glutamate.</text>
</comment>
<dbReference type="CDD" id="cd02152">
    <property type="entry name" value="OAT"/>
    <property type="match status" value="1"/>
</dbReference>
<keyword evidence="6" id="KW-0511">Multifunctional enzyme</keyword>
<comment type="pathway">
    <text evidence="6">Amino-acid biosynthesis; L-arginine biosynthesis; N(2)-acetyl-L-ornithine from L-glutamate: step 1/4.</text>
</comment>
<comment type="subcellular location">
    <subcellularLocation>
        <location evidence="6">Cytoplasm</location>
    </subcellularLocation>
</comment>
<dbReference type="HAMAP" id="MF_01106">
    <property type="entry name" value="ArgJ"/>
    <property type="match status" value="1"/>
</dbReference>
<feature type="active site" description="Nucleophile" evidence="6">
    <location>
        <position position="180"/>
    </location>
</feature>
<feature type="binding site" evidence="6">
    <location>
        <position position="260"/>
    </location>
    <ligand>
        <name>substrate</name>
    </ligand>
</feature>
<feature type="binding site" evidence="6">
    <location>
        <position position="169"/>
    </location>
    <ligand>
        <name>substrate</name>
    </ligand>
</feature>
<keyword evidence="8" id="KW-1185">Reference proteome</keyword>
<keyword evidence="3 6" id="KW-0808">Transferase</keyword>
<feature type="chain" id="PRO_5044898409" description="Arginine biosynthesis bifunctional protein ArgJ beta chain" evidence="6">
    <location>
        <begin position="180"/>
        <end position="384"/>
    </location>
</feature>
<feature type="site" description="Cleavage; by autolysis" evidence="6">
    <location>
        <begin position="179"/>
        <end position="180"/>
    </location>
</feature>
<feature type="chain" id="PRO_5044898410" description="Arginine biosynthesis bifunctional protein ArgJ alpha chain" evidence="6">
    <location>
        <begin position="1"/>
        <end position="179"/>
    </location>
</feature>
<evidence type="ECO:0000256" key="2">
    <source>
        <dbReference type="ARBA" id="ARBA00011475"/>
    </source>
</evidence>
<evidence type="ECO:0000256" key="1">
    <source>
        <dbReference type="ARBA" id="ARBA00006774"/>
    </source>
</evidence>
<accession>A0ABV3GPK6</accession>
<keyword evidence="4 6" id="KW-0068">Autocatalytic cleavage</keyword>
<protein>
    <recommendedName>
        <fullName evidence="6">Arginine biosynthesis bifunctional protein ArgJ</fullName>
    </recommendedName>
    <domain>
        <recommendedName>
            <fullName evidence="6">Glutamate N-acetyltransferase</fullName>
            <ecNumber evidence="6">2.3.1.35</ecNumber>
        </recommendedName>
        <alternativeName>
            <fullName evidence="6">Ornithine acetyltransferase</fullName>
            <shortName evidence="6">OATase</shortName>
        </alternativeName>
        <alternativeName>
            <fullName evidence="6">Ornithine transacetylase</fullName>
        </alternativeName>
    </domain>
    <domain>
        <recommendedName>
            <fullName evidence="6">Amino-acid acetyltransferase</fullName>
            <ecNumber evidence="6">2.3.1.1</ecNumber>
        </recommendedName>
        <alternativeName>
            <fullName evidence="6">N-acetylglutamate synthase</fullName>
            <shortName evidence="6">AGSase</shortName>
        </alternativeName>
    </domain>
    <component>
        <recommendedName>
            <fullName evidence="6">Arginine biosynthesis bifunctional protein ArgJ alpha chain</fullName>
        </recommendedName>
    </component>
    <component>
        <recommendedName>
            <fullName evidence="6">Arginine biosynthesis bifunctional protein ArgJ beta chain</fullName>
        </recommendedName>
    </component>
</protein>
<comment type="similarity">
    <text evidence="1 6">Belongs to the ArgJ family.</text>
</comment>
<comment type="caution">
    <text evidence="7">The sequence shown here is derived from an EMBL/GenBank/DDBJ whole genome shotgun (WGS) entry which is preliminary data.</text>
</comment>